<keyword evidence="1" id="KW-0812">Transmembrane</keyword>
<gene>
    <name evidence="2" type="primary">Contig18354.g19499</name>
    <name evidence="2" type="ORF">STYLEM_4573</name>
</gene>
<proteinExistence type="predicted"/>
<dbReference type="EMBL" id="CCKQ01004429">
    <property type="protein sequence ID" value="CDW75583.1"/>
    <property type="molecule type" value="Genomic_DNA"/>
</dbReference>
<reference evidence="2 3" key="1">
    <citation type="submission" date="2014-06" db="EMBL/GenBank/DDBJ databases">
        <authorList>
            <person name="Swart Estienne"/>
        </authorList>
    </citation>
    <scope>NUCLEOTIDE SEQUENCE [LARGE SCALE GENOMIC DNA]</scope>
    <source>
        <strain evidence="2 3">130c</strain>
    </source>
</reference>
<keyword evidence="1" id="KW-1133">Transmembrane helix</keyword>
<name>A0A078A257_STYLE</name>
<dbReference type="AlphaFoldDB" id="A0A078A257"/>
<evidence type="ECO:0000313" key="2">
    <source>
        <dbReference type="EMBL" id="CDW75583.1"/>
    </source>
</evidence>
<evidence type="ECO:0000313" key="3">
    <source>
        <dbReference type="Proteomes" id="UP000039865"/>
    </source>
</evidence>
<keyword evidence="1" id="KW-0472">Membrane</keyword>
<evidence type="ECO:0000256" key="1">
    <source>
        <dbReference type="SAM" id="Phobius"/>
    </source>
</evidence>
<dbReference type="Proteomes" id="UP000039865">
    <property type="component" value="Unassembled WGS sequence"/>
</dbReference>
<feature type="transmembrane region" description="Helical" evidence="1">
    <location>
        <begin position="121"/>
        <end position="143"/>
    </location>
</feature>
<accession>A0A078A257</accession>
<sequence length="153" mass="17525">MTLRSLPLQPVPDYKAQKIRDSFCIHGRPLSNGTCQCESGWYDIPGQKYKCATQTQYSQNEIEELEILAKTGFISNSSMISWAKEFRKYQASLYSPNRFSEETKIYRNIIAELSLHLIQEAYVVSFVWLVLAFADLVGVYYVHVAVDAVEKVV</sequence>
<dbReference type="InParanoid" id="A0A078A257"/>
<keyword evidence="3" id="KW-1185">Reference proteome</keyword>
<protein>
    <submittedName>
        <fullName evidence="2">Uncharacterized protein</fullName>
    </submittedName>
</protein>
<organism evidence="2 3">
    <name type="scientific">Stylonychia lemnae</name>
    <name type="common">Ciliate</name>
    <dbReference type="NCBI Taxonomy" id="5949"/>
    <lineage>
        <taxon>Eukaryota</taxon>
        <taxon>Sar</taxon>
        <taxon>Alveolata</taxon>
        <taxon>Ciliophora</taxon>
        <taxon>Intramacronucleata</taxon>
        <taxon>Spirotrichea</taxon>
        <taxon>Stichotrichia</taxon>
        <taxon>Sporadotrichida</taxon>
        <taxon>Oxytrichidae</taxon>
        <taxon>Stylonychinae</taxon>
        <taxon>Stylonychia</taxon>
    </lineage>
</organism>